<dbReference type="Pfam" id="PF13349">
    <property type="entry name" value="DUF4097"/>
    <property type="match status" value="1"/>
</dbReference>
<organism evidence="3 4">
    <name type="scientific">Pseudonocardia ailaonensis</name>
    <dbReference type="NCBI Taxonomy" id="367279"/>
    <lineage>
        <taxon>Bacteria</taxon>
        <taxon>Bacillati</taxon>
        <taxon>Actinomycetota</taxon>
        <taxon>Actinomycetes</taxon>
        <taxon>Pseudonocardiales</taxon>
        <taxon>Pseudonocardiaceae</taxon>
        <taxon>Pseudonocardia</taxon>
    </lineage>
</organism>
<dbReference type="PROSITE" id="PS51257">
    <property type="entry name" value="PROKAR_LIPOPROTEIN"/>
    <property type="match status" value="1"/>
</dbReference>
<comment type="caution">
    <text evidence="3">The sequence shown here is derived from an EMBL/GenBank/DDBJ whole genome shotgun (WGS) entry which is preliminary data.</text>
</comment>
<proteinExistence type="predicted"/>
<evidence type="ECO:0000313" key="4">
    <source>
        <dbReference type="Proteomes" id="UP001500449"/>
    </source>
</evidence>
<sequence>MRPGRFGLLLAIGALVAGCGVAGGSTQTDRPALDATITAVRIDNDSGALTVRTGAPALERTLRFRGTAPTQPTHRIEGGTLVLGTCGYNCSVDYTVTVPAGLPVSGRTASGALSLTGVGRVDVETSSGAVEIDGADAVRVNTSNGAITGRGLRGTVDATTSNGRIELALTTAQDVRARTSNGAITLTVPRAAYRVVVSTTNGNRDLRIPDDPAGAHTLDLTTTNGAVTVAPV</sequence>
<protein>
    <recommendedName>
        <fullName evidence="2">DUF4097 domain-containing protein</fullName>
    </recommendedName>
</protein>
<dbReference type="InterPro" id="IPR025164">
    <property type="entry name" value="Toastrack_DUF4097"/>
</dbReference>
<keyword evidence="1" id="KW-0732">Signal</keyword>
<evidence type="ECO:0000259" key="2">
    <source>
        <dbReference type="Pfam" id="PF13349"/>
    </source>
</evidence>
<feature type="domain" description="DUF4097" evidence="2">
    <location>
        <begin position="108"/>
        <end position="208"/>
    </location>
</feature>
<dbReference type="Proteomes" id="UP001500449">
    <property type="component" value="Unassembled WGS sequence"/>
</dbReference>
<feature type="signal peptide" evidence="1">
    <location>
        <begin position="1"/>
        <end position="22"/>
    </location>
</feature>
<dbReference type="EMBL" id="BAAAQK010000004">
    <property type="protein sequence ID" value="GAA1836881.1"/>
    <property type="molecule type" value="Genomic_DNA"/>
</dbReference>
<gene>
    <name evidence="3" type="ORF">GCM10009836_14310</name>
</gene>
<name>A0ABN2MS96_9PSEU</name>
<reference evidence="3 4" key="1">
    <citation type="journal article" date="2019" name="Int. J. Syst. Evol. Microbiol.">
        <title>The Global Catalogue of Microorganisms (GCM) 10K type strain sequencing project: providing services to taxonomists for standard genome sequencing and annotation.</title>
        <authorList>
            <consortium name="The Broad Institute Genomics Platform"/>
            <consortium name="The Broad Institute Genome Sequencing Center for Infectious Disease"/>
            <person name="Wu L."/>
            <person name="Ma J."/>
        </authorList>
    </citation>
    <scope>NUCLEOTIDE SEQUENCE [LARGE SCALE GENOMIC DNA]</scope>
    <source>
        <strain evidence="3 4">JCM 16009</strain>
    </source>
</reference>
<dbReference type="RefSeq" id="WP_344413719.1">
    <property type="nucleotide sequence ID" value="NZ_BAAAQK010000004.1"/>
</dbReference>
<evidence type="ECO:0000313" key="3">
    <source>
        <dbReference type="EMBL" id="GAA1836881.1"/>
    </source>
</evidence>
<evidence type="ECO:0000256" key="1">
    <source>
        <dbReference type="SAM" id="SignalP"/>
    </source>
</evidence>
<feature type="chain" id="PRO_5046686716" description="DUF4097 domain-containing protein" evidence="1">
    <location>
        <begin position="23"/>
        <end position="232"/>
    </location>
</feature>
<keyword evidence="4" id="KW-1185">Reference proteome</keyword>
<accession>A0ABN2MS96</accession>